<dbReference type="AlphaFoldDB" id="A0AAD7IGZ8"/>
<dbReference type="Proteomes" id="UP001215280">
    <property type="component" value="Unassembled WGS sequence"/>
</dbReference>
<evidence type="ECO:0000313" key="2">
    <source>
        <dbReference type="Proteomes" id="UP001215280"/>
    </source>
</evidence>
<dbReference type="InterPro" id="IPR012337">
    <property type="entry name" value="RNaseH-like_sf"/>
</dbReference>
<dbReference type="Gene3D" id="3.30.420.10">
    <property type="entry name" value="Ribonuclease H-like superfamily/Ribonuclease H"/>
    <property type="match status" value="1"/>
</dbReference>
<accession>A0AAD7IGZ8</accession>
<evidence type="ECO:0000313" key="1">
    <source>
        <dbReference type="EMBL" id="KAJ7742010.1"/>
    </source>
</evidence>
<evidence type="ECO:0008006" key="3">
    <source>
        <dbReference type="Google" id="ProtNLM"/>
    </source>
</evidence>
<sequence length="716" mass="80042">MISHDTLMLPREQGGIGLLDLEARNEVLLLLKAAALTETDPGARSHWASLALHRLSKHVVKSPPVADKAKTNLMIQNIKVNQRDPPALHKEMVRCLNKYGIGFETVHPSIEIQKGLPLWHHPGENRLKRQINNGEVANCIRDKHTIVTIGDGMILAQRLEDPLHENHASCECTACEEDRTVRGCDDPHACVRAAASRLGQILPKWIPIPDEEDGQAPNGAQAAQEEETGLFKPPKGILTLAQGLRAMIHRMDEPKERNVAWVRRRRDAMEPTPAKVEIHIAGAIHAPSSRVARAAAGVFIGIDDNQNKGVCIPSTEVQSQYAAELYAALAAIKMTNSETALTITSTQAYLQNAMNKKLSGWEHEGWVGVPHREVMRCLAAELKARKAPTIFKLAPPGSPERILCRHASALAKRAARTWNDEQWELTLPPGTALPGLSLKGNKQRVFYRSIREVKANKQAFVPRHSTTKMLDIIRREAAEAFDRHVTDTEIWKALSVKEFLPRTAQFLWKAAHNAHRIGQYWTHIPECEERAVCGGCGNVIEDLDHILLKCASPGQEIIWKAAEALWREKEGDWPALSLGAILGCGLTEFRDEKGKTKEGSRRLYRIIVSESAYTIWKLRNDRRISRGGVPASDEEIMNKWKYTINQRLQVNITLANRPLKGKRPALAPQLVIATWSGTLDNERNLPANWLREPRVLVGNLAFPQTPLRRRNDRGIG</sequence>
<dbReference type="EMBL" id="JARJLG010000120">
    <property type="protein sequence ID" value="KAJ7742010.1"/>
    <property type="molecule type" value="Genomic_DNA"/>
</dbReference>
<comment type="caution">
    <text evidence="1">The sequence shown here is derived from an EMBL/GenBank/DDBJ whole genome shotgun (WGS) entry which is preliminary data.</text>
</comment>
<keyword evidence="2" id="KW-1185">Reference proteome</keyword>
<dbReference type="SUPFAM" id="SSF53098">
    <property type="entry name" value="Ribonuclease H-like"/>
    <property type="match status" value="1"/>
</dbReference>
<dbReference type="GO" id="GO:0003676">
    <property type="term" value="F:nucleic acid binding"/>
    <property type="evidence" value="ECO:0007669"/>
    <property type="project" value="InterPro"/>
</dbReference>
<protein>
    <recommendedName>
        <fullName evidence="3">RNase H type-1 domain-containing protein</fullName>
    </recommendedName>
</protein>
<name>A0AAD7IGZ8_9AGAR</name>
<proteinExistence type="predicted"/>
<gene>
    <name evidence="1" type="ORF">DFH07DRAFT_777925</name>
</gene>
<dbReference type="InterPro" id="IPR036397">
    <property type="entry name" value="RNaseH_sf"/>
</dbReference>
<organism evidence="1 2">
    <name type="scientific">Mycena maculata</name>
    <dbReference type="NCBI Taxonomy" id="230809"/>
    <lineage>
        <taxon>Eukaryota</taxon>
        <taxon>Fungi</taxon>
        <taxon>Dikarya</taxon>
        <taxon>Basidiomycota</taxon>
        <taxon>Agaricomycotina</taxon>
        <taxon>Agaricomycetes</taxon>
        <taxon>Agaricomycetidae</taxon>
        <taxon>Agaricales</taxon>
        <taxon>Marasmiineae</taxon>
        <taxon>Mycenaceae</taxon>
        <taxon>Mycena</taxon>
    </lineage>
</organism>
<reference evidence="1" key="1">
    <citation type="submission" date="2023-03" db="EMBL/GenBank/DDBJ databases">
        <title>Massive genome expansion in bonnet fungi (Mycena s.s.) driven by repeated elements and novel gene families across ecological guilds.</title>
        <authorList>
            <consortium name="Lawrence Berkeley National Laboratory"/>
            <person name="Harder C.B."/>
            <person name="Miyauchi S."/>
            <person name="Viragh M."/>
            <person name="Kuo A."/>
            <person name="Thoen E."/>
            <person name="Andreopoulos B."/>
            <person name="Lu D."/>
            <person name="Skrede I."/>
            <person name="Drula E."/>
            <person name="Henrissat B."/>
            <person name="Morin E."/>
            <person name="Kohler A."/>
            <person name="Barry K."/>
            <person name="LaButti K."/>
            <person name="Morin E."/>
            <person name="Salamov A."/>
            <person name="Lipzen A."/>
            <person name="Mereny Z."/>
            <person name="Hegedus B."/>
            <person name="Baldrian P."/>
            <person name="Stursova M."/>
            <person name="Weitz H."/>
            <person name="Taylor A."/>
            <person name="Grigoriev I.V."/>
            <person name="Nagy L.G."/>
            <person name="Martin F."/>
            <person name="Kauserud H."/>
        </authorList>
    </citation>
    <scope>NUCLEOTIDE SEQUENCE</scope>
    <source>
        <strain evidence="1">CBHHK188m</strain>
    </source>
</reference>